<comment type="caution">
    <text evidence="9">The sequence shown here is derived from an EMBL/GenBank/DDBJ whole genome shotgun (WGS) entry which is preliminary data.</text>
</comment>
<dbReference type="GO" id="GO:0016937">
    <property type="term" value="F:short-chain fatty acyl-CoA dehydrogenase activity"/>
    <property type="evidence" value="ECO:0007669"/>
    <property type="project" value="UniProtKB-EC"/>
</dbReference>
<feature type="domain" description="Acyl-CoA oxidase/dehydrogenase middle" evidence="7">
    <location>
        <begin position="123"/>
        <end position="218"/>
    </location>
</feature>
<dbReference type="InterPro" id="IPR009100">
    <property type="entry name" value="AcylCoA_DH/oxidase_NM_dom_sf"/>
</dbReference>
<dbReference type="Gene3D" id="1.20.140.10">
    <property type="entry name" value="Butyryl-CoA Dehydrogenase, subunit A, domain 3"/>
    <property type="match status" value="1"/>
</dbReference>
<sequence>MNFELTAEQKSIQELVRSFAEKELQKDILVRDASGEFPRGLYDQMGKMGLIGLPYPKEYGGQGGDYLSYILGVEETSKVDASMGITYSVSTSLYCGSIMNSQATDEQKKRFLTPVASGKSLGSFGLTEPSAGSDAAGAKTVAVKNGDEYIINGSKCFITNGPVADYFIVYSLTDPALGTKGMAAFVVEKGTPGFTIGARHNTMGLRSAHVCELYFTDMHVPVANMIAEPGKGFALAMKTLDGGRIGVAAQGLGIAKGAFEIARKYLMQREQFGKPLFKQQYLAFKMAELDAEIEGAQYLLYKAAMDKEEHRPYSASAAKAKLVCTNTAMHVTTECVQMLGGNGYMKEYHVERMMRDAKITQIYEGTNEIQKLILSGGLFR</sequence>
<dbReference type="InterPro" id="IPR006091">
    <property type="entry name" value="Acyl-CoA_Oxase/DH_mid-dom"/>
</dbReference>
<dbReference type="PROSITE" id="PS00073">
    <property type="entry name" value="ACYL_COA_DH_2"/>
    <property type="match status" value="1"/>
</dbReference>
<dbReference type="Pfam" id="PF00441">
    <property type="entry name" value="Acyl-CoA_dh_1"/>
    <property type="match status" value="1"/>
</dbReference>
<evidence type="ECO:0000256" key="1">
    <source>
        <dbReference type="ARBA" id="ARBA00001974"/>
    </source>
</evidence>
<dbReference type="AlphaFoldDB" id="A0A644Y5E3"/>
<comment type="cofactor">
    <cofactor evidence="1">
        <name>FAD</name>
        <dbReference type="ChEBI" id="CHEBI:57692"/>
    </cofactor>
</comment>
<dbReference type="SUPFAM" id="SSF56645">
    <property type="entry name" value="Acyl-CoA dehydrogenase NM domain-like"/>
    <property type="match status" value="1"/>
</dbReference>
<dbReference type="InterPro" id="IPR046373">
    <property type="entry name" value="Acyl-CoA_Oxase/DH_mid-dom_sf"/>
</dbReference>
<feature type="domain" description="Acyl-CoA dehydrogenase/oxidase C-terminal" evidence="6">
    <location>
        <begin position="230"/>
        <end position="375"/>
    </location>
</feature>
<evidence type="ECO:0000259" key="7">
    <source>
        <dbReference type="Pfam" id="PF02770"/>
    </source>
</evidence>
<evidence type="ECO:0000256" key="2">
    <source>
        <dbReference type="ARBA" id="ARBA00009347"/>
    </source>
</evidence>
<evidence type="ECO:0000259" key="6">
    <source>
        <dbReference type="Pfam" id="PF00441"/>
    </source>
</evidence>
<dbReference type="FunFam" id="1.20.140.10:FF:000004">
    <property type="entry name" value="Acyl-CoA dehydrogenase FadE25"/>
    <property type="match status" value="1"/>
</dbReference>
<dbReference type="SUPFAM" id="SSF47203">
    <property type="entry name" value="Acyl-CoA dehydrogenase C-terminal domain-like"/>
    <property type="match status" value="1"/>
</dbReference>
<dbReference type="Gene3D" id="1.10.540.10">
    <property type="entry name" value="Acyl-CoA dehydrogenase/oxidase, N-terminal domain"/>
    <property type="match status" value="1"/>
</dbReference>
<evidence type="ECO:0000259" key="8">
    <source>
        <dbReference type="Pfam" id="PF02771"/>
    </source>
</evidence>
<evidence type="ECO:0000256" key="4">
    <source>
        <dbReference type="ARBA" id="ARBA00022827"/>
    </source>
</evidence>
<keyword evidence="4" id="KW-0274">FAD</keyword>
<dbReference type="EC" id="1.3.8.1" evidence="9"/>
<evidence type="ECO:0000313" key="9">
    <source>
        <dbReference type="EMBL" id="MPM23660.1"/>
    </source>
</evidence>
<dbReference type="GO" id="GO:0050660">
    <property type="term" value="F:flavin adenine dinucleotide binding"/>
    <property type="evidence" value="ECO:0007669"/>
    <property type="project" value="InterPro"/>
</dbReference>
<keyword evidence="3" id="KW-0285">Flavoprotein</keyword>
<dbReference type="PROSITE" id="PS00072">
    <property type="entry name" value="ACYL_COA_DH_1"/>
    <property type="match status" value="1"/>
</dbReference>
<dbReference type="InterPro" id="IPR013786">
    <property type="entry name" value="AcylCoA_DH/ox_N"/>
</dbReference>
<dbReference type="InterPro" id="IPR036250">
    <property type="entry name" value="AcylCo_DH-like_C"/>
</dbReference>
<protein>
    <submittedName>
        <fullName evidence="9">Acyl-CoA dehydrogenase, short-chain specific</fullName>
        <ecNumber evidence="9">1.3.8.1</ecNumber>
    </submittedName>
</protein>
<dbReference type="InterPro" id="IPR006089">
    <property type="entry name" value="Acyl-CoA_DH_CS"/>
</dbReference>
<dbReference type="FunFam" id="2.40.110.10:FF:000009">
    <property type="entry name" value="Acyl-CoA dehydrogenase"/>
    <property type="match status" value="1"/>
</dbReference>
<dbReference type="EMBL" id="VSSQ01004084">
    <property type="protein sequence ID" value="MPM23660.1"/>
    <property type="molecule type" value="Genomic_DNA"/>
</dbReference>
<evidence type="ECO:0000256" key="3">
    <source>
        <dbReference type="ARBA" id="ARBA00022630"/>
    </source>
</evidence>
<dbReference type="Gene3D" id="2.40.110.10">
    <property type="entry name" value="Butyryl-CoA Dehydrogenase, subunit A, domain 2"/>
    <property type="match status" value="1"/>
</dbReference>
<comment type="similarity">
    <text evidence="2">Belongs to the acyl-CoA dehydrogenase family.</text>
</comment>
<name>A0A644Y5E3_9ZZZZ</name>
<proteinExistence type="inferred from homology"/>
<dbReference type="FunFam" id="1.10.540.10:FF:000002">
    <property type="entry name" value="Acyl-CoA dehydrogenase FadE19"/>
    <property type="match status" value="1"/>
</dbReference>
<dbReference type="Pfam" id="PF02770">
    <property type="entry name" value="Acyl-CoA_dh_M"/>
    <property type="match status" value="1"/>
</dbReference>
<organism evidence="9">
    <name type="scientific">bioreactor metagenome</name>
    <dbReference type="NCBI Taxonomy" id="1076179"/>
    <lineage>
        <taxon>unclassified sequences</taxon>
        <taxon>metagenomes</taxon>
        <taxon>ecological metagenomes</taxon>
    </lineage>
</organism>
<dbReference type="PANTHER" id="PTHR43884:SF12">
    <property type="entry name" value="ISOVALERYL-COA DEHYDROGENASE, MITOCHONDRIAL-RELATED"/>
    <property type="match status" value="1"/>
</dbReference>
<reference evidence="9" key="1">
    <citation type="submission" date="2019-08" db="EMBL/GenBank/DDBJ databases">
        <authorList>
            <person name="Kucharzyk K."/>
            <person name="Murdoch R.W."/>
            <person name="Higgins S."/>
            <person name="Loffler F."/>
        </authorList>
    </citation>
    <scope>NUCLEOTIDE SEQUENCE</scope>
</reference>
<feature type="domain" description="Acyl-CoA dehydrogenase/oxidase N-terminal" evidence="8">
    <location>
        <begin position="6"/>
        <end position="119"/>
    </location>
</feature>
<dbReference type="InterPro" id="IPR037069">
    <property type="entry name" value="AcylCoA_DH/ox_N_sf"/>
</dbReference>
<dbReference type="Pfam" id="PF02771">
    <property type="entry name" value="Acyl-CoA_dh_N"/>
    <property type="match status" value="1"/>
</dbReference>
<dbReference type="PANTHER" id="PTHR43884">
    <property type="entry name" value="ACYL-COA DEHYDROGENASE"/>
    <property type="match status" value="1"/>
</dbReference>
<dbReference type="InterPro" id="IPR009075">
    <property type="entry name" value="AcylCo_DH/oxidase_C"/>
</dbReference>
<gene>
    <name evidence="9" type="primary">bcd_16</name>
    <name evidence="9" type="ORF">SDC9_70134</name>
</gene>
<accession>A0A644Y5E3</accession>
<evidence type="ECO:0000256" key="5">
    <source>
        <dbReference type="ARBA" id="ARBA00023002"/>
    </source>
</evidence>
<keyword evidence="5 9" id="KW-0560">Oxidoreductase</keyword>
<dbReference type="PIRSF" id="PIRSF016578">
    <property type="entry name" value="HsaA"/>
    <property type="match status" value="1"/>
</dbReference>